<reference evidence="2 3" key="1">
    <citation type="submission" date="2013-02" db="EMBL/GenBank/DDBJ databases">
        <title>The Genome Sequence of Acinetobacter parvus NIPH 1103.</title>
        <authorList>
            <consortium name="The Broad Institute Genome Sequencing Platform"/>
            <consortium name="The Broad Institute Genome Sequencing Center for Infectious Disease"/>
            <person name="Cerqueira G."/>
            <person name="Feldgarden M."/>
            <person name="Courvalin P."/>
            <person name="Perichon B."/>
            <person name="Grillot-Courvalin C."/>
            <person name="Clermont D."/>
            <person name="Rocha E."/>
            <person name="Yoon E.-J."/>
            <person name="Nemec A."/>
            <person name="Walker B."/>
            <person name="Young S.K."/>
            <person name="Zeng Q."/>
            <person name="Gargeya S."/>
            <person name="Fitzgerald M."/>
            <person name="Haas B."/>
            <person name="Abouelleil A."/>
            <person name="Alvarado L."/>
            <person name="Arachchi H.M."/>
            <person name="Berlin A.M."/>
            <person name="Chapman S.B."/>
            <person name="Dewar J."/>
            <person name="Goldberg J."/>
            <person name="Griggs A."/>
            <person name="Gujja S."/>
            <person name="Hansen M."/>
            <person name="Howarth C."/>
            <person name="Imamovic A."/>
            <person name="Larimer J."/>
            <person name="McCowan C."/>
            <person name="Murphy C."/>
            <person name="Neiman D."/>
            <person name="Pearson M."/>
            <person name="Priest M."/>
            <person name="Roberts A."/>
            <person name="Saif S."/>
            <person name="Shea T."/>
            <person name="Sisk P."/>
            <person name="Sykes S."/>
            <person name="Wortman J."/>
            <person name="Nusbaum C."/>
            <person name="Birren B."/>
        </authorList>
    </citation>
    <scope>NUCLEOTIDE SEQUENCE [LARGE SCALE GENOMIC DNA]</scope>
    <source>
        <strain evidence="2 3">NIPH 1103</strain>
    </source>
</reference>
<dbReference type="Proteomes" id="UP000018426">
    <property type="component" value="Unassembled WGS sequence"/>
</dbReference>
<dbReference type="HOGENOM" id="CLU_2613981_0_0_6"/>
<dbReference type="RefSeq" id="WP_004674876.1">
    <property type="nucleotide sequence ID" value="NZ_KB849218.1"/>
</dbReference>
<feature type="region of interest" description="Disordered" evidence="1">
    <location>
        <begin position="1"/>
        <end position="20"/>
    </location>
</feature>
<comment type="caution">
    <text evidence="2">The sequence shown here is derived from an EMBL/GenBank/DDBJ whole genome shotgun (WGS) entry which is preliminary data.</text>
</comment>
<sequence length="78" mass="8244">MQNNIDAEAATREAADNAATTDRAAIRTEFATADTTLQNNIDAEAATRLAADNAATTDRAAIRTEFAAADTTDARRDN</sequence>
<name>N8RFZ1_9GAMM</name>
<gene>
    <name evidence="2" type="ORF">F989_02439</name>
</gene>
<evidence type="ECO:0000313" key="3">
    <source>
        <dbReference type="Proteomes" id="UP000018426"/>
    </source>
</evidence>
<accession>N8RFZ1</accession>
<organism evidence="2 3">
    <name type="scientific">Acinetobacter parvus NIPH 1103</name>
    <dbReference type="NCBI Taxonomy" id="1217671"/>
    <lineage>
        <taxon>Bacteria</taxon>
        <taxon>Pseudomonadati</taxon>
        <taxon>Pseudomonadota</taxon>
        <taxon>Gammaproteobacteria</taxon>
        <taxon>Moraxellales</taxon>
        <taxon>Moraxellaceae</taxon>
        <taxon>Acinetobacter</taxon>
    </lineage>
</organism>
<dbReference type="AlphaFoldDB" id="N8RFZ1"/>
<proteinExistence type="predicted"/>
<dbReference type="EMBL" id="APOL01000042">
    <property type="protein sequence ID" value="ENU32459.1"/>
    <property type="molecule type" value="Genomic_DNA"/>
</dbReference>
<evidence type="ECO:0000313" key="2">
    <source>
        <dbReference type="EMBL" id="ENU32459.1"/>
    </source>
</evidence>
<dbReference type="PATRIC" id="fig|1217671.3.peg.2400"/>
<evidence type="ECO:0000256" key="1">
    <source>
        <dbReference type="SAM" id="MobiDB-lite"/>
    </source>
</evidence>
<protein>
    <submittedName>
        <fullName evidence="2">Uncharacterized protein</fullName>
    </submittedName>
</protein>